<evidence type="ECO:0000313" key="2">
    <source>
        <dbReference type="Proteomes" id="UP000826212"/>
    </source>
</evidence>
<dbReference type="EMBL" id="CP081303">
    <property type="protein sequence ID" value="QZE14945.1"/>
    <property type="molecule type" value="Genomic_DNA"/>
</dbReference>
<organism evidence="1 2">
    <name type="scientific">Halosquirtibacter laminarini</name>
    <dbReference type="NCBI Taxonomy" id="3374600"/>
    <lineage>
        <taxon>Bacteria</taxon>
        <taxon>Pseudomonadati</taxon>
        <taxon>Bacteroidota</taxon>
        <taxon>Bacteroidia</taxon>
        <taxon>Marinilabiliales</taxon>
        <taxon>Prolixibacteraceae</taxon>
        <taxon>Halosquirtibacter</taxon>
    </lineage>
</organism>
<keyword evidence="2" id="KW-1185">Reference proteome</keyword>
<protein>
    <submittedName>
        <fullName evidence="1">DUF4954 family protein</fullName>
    </submittedName>
</protein>
<reference evidence="1" key="1">
    <citation type="submission" date="2021-08" db="EMBL/GenBank/DDBJ databases">
        <title>Novel anaerobic bacterium isolated from sea squirt in East Sea, Republic of Korea.</title>
        <authorList>
            <person name="Nguyen T.H."/>
            <person name="Li Z."/>
            <person name="Lee Y.-J."/>
            <person name="Ko J."/>
            <person name="Kim S.-G."/>
        </authorList>
    </citation>
    <scope>NUCLEOTIDE SEQUENCE</scope>
    <source>
        <strain evidence="1">KCTC 25031</strain>
    </source>
</reference>
<evidence type="ECO:0000313" key="1">
    <source>
        <dbReference type="EMBL" id="QZE14945.1"/>
    </source>
</evidence>
<proteinExistence type="predicted"/>
<sequence>MYENLTPNQIEELENNGCTSSDWKKVLVKQPLDCTRIRQVQFHGNIRLGLFESQFILKNGIKRDSGIYCATLSNCTIGDNCRIHNIQNYIANYTIENNVRIESLNTLEVEGETSFGNGVKVSVLDETGGRQVPIFDQLSAHLAYIIALYRHRDKAILELENIIQKYAEKQKSSVGVIGEWTIIENCKEIKNTKVGKYSTITNAHRLSNGTINSVKKAPVKIGSGVIASNFIVASGSEISDSAIVDRCFIGQGCKLSKHYSAENSLFFANCQGYHGEACSIFAGPYTVTHHKSTLLIAGLYSFMNAGSGSNQSNHMYKLGPIHAGIMQRGSKTASDSYILWPAKIGPFTLVMGRHYKNSDTSDLPFSYLIEKNDESYLAPAVNIKSVGTIRDAVKWPKRDKRTDPNKLDLVNCNLLSPFTINKMYNGRSILKQLQAVSGMTSESYHYMSTKITSKSLKRGIHLYSIGITKFLGNSVISRLHKMNYNKEMTIQEVLKPTSKYGKGQWVDLAGLITPKEVVTNFMDKIEQKEIKSLKQIKSYFEDAHNNYYEYEWTWAADLLEKELNKSLEEIQVSDVISLVGRWRDSVIELDKMLYNDAKKEFTLSSRTGFGPDGDDSVQIKDFEQVRGTFETNSVVNEIIQHIHRKSKLASDVIDQLKEHSTKV</sequence>
<dbReference type="Proteomes" id="UP000826212">
    <property type="component" value="Chromosome"/>
</dbReference>
<name>A0AC61NP33_9BACT</name>
<accession>A0AC61NP33</accession>
<gene>
    <name evidence="1" type="ORF">K4L44_03650</name>
</gene>